<reference evidence="2 3" key="1">
    <citation type="journal article" date="2013" name="BMC Genomics">
        <title>The miniature genome of a carnivorous plant Genlisea aurea contains a low number of genes and short non-coding sequences.</title>
        <authorList>
            <person name="Leushkin E.V."/>
            <person name="Sutormin R.A."/>
            <person name="Nabieva E.R."/>
            <person name="Penin A.A."/>
            <person name="Kondrashov A.S."/>
            <person name="Logacheva M.D."/>
        </authorList>
    </citation>
    <scope>NUCLEOTIDE SEQUENCE [LARGE SCALE GENOMIC DNA]</scope>
</reference>
<dbReference type="AlphaFoldDB" id="S8DCZ0"/>
<dbReference type="Pfam" id="PF03140">
    <property type="entry name" value="DUF247"/>
    <property type="match status" value="1"/>
</dbReference>
<keyword evidence="3" id="KW-1185">Reference proteome</keyword>
<organism evidence="2 3">
    <name type="scientific">Genlisea aurea</name>
    <dbReference type="NCBI Taxonomy" id="192259"/>
    <lineage>
        <taxon>Eukaryota</taxon>
        <taxon>Viridiplantae</taxon>
        <taxon>Streptophyta</taxon>
        <taxon>Embryophyta</taxon>
        <taxon>Tracheophyta</taxon>
        <taxon>Spermatophyta</taxon>
        <taxon>Magnoliopsida</taxon>
        <taxon>eudicotyledons</taxon>
        <taxon>Gunneridae</taxon>
        <taxon>Pentapetalae</taxon>
        <taxon>asterids</taxon>
        <taxon>lamiids</taxon>
        <taxon>Lamiales</taxon>
        <taxon>Lentibulariaceae</taxon>
        <taxon>Genlisea</taxon>
    </lineage>
</organism>
<dbReference type="EMBL" id="AUSU01007375">
    <property type="protein sequence ID" value="EPS60678.1"/>
    <property type="molecule type" value="Genomic_DNA"/>
</dbReference>
<evidence type="ECO:0000313" key="2">
    <source>
        <dbReference type="EMBL" id="EPS60678.1"/>
    </source>
</evidence>
<dbReference type="InterPro" id="IPR004158">
    <property type="entry name" value="DUF247_pln"/>
</dbReference>
<feature type="transmembrane region" description="Helical" evidence="1">
    <location>
        <begin position="449"/>
        <end position="472"/>
    </location>
</feature>
<protein>
    <submittedName>
        <fullName evidence="2">Uncharacterized protein</fullName>
    </submittedName>
</protein>
<keyword evidence="1" id="KW-0472">Membrane</keyword>
<dbReference type="OrthoDB" id="2356035at2759"/>
<gene>
    <name evidence="2" type="ORF">M569_14127</name>
</gene>
<dbReference type="PANTHER" id="PTHR31549:SF277">
    <property type="entry name" value="OS08G0167400 PROTEIN"/>
    <property type="match status" value="1"/>
</dbReference>
<name>S8DCZ0_9LAMI</name>
<dbReference type="Proteomes" id="UP000015453">
    <property type="component" value="Unassembled WGS sequence"/>
</dbReference>
<keyword evidence="1" id="KW-1133">Transmembrane helix</keyword>
<accession>S8DCZ0</accession>
<keyword evidence="1" id="KW-0812">Transmembrane</keyword>
<evidence type="ECO:0000313" key="3">
    <source>
        <dbReference type="Proteomes" id="UP000015453"/>
    </source>
</evidence>
<evidence type="ECO:0000256" key="1">
    <source>
        <dbReference type="SAM" id="Phobius"/>
    </source>
</evidence>
<proteinExistence type="predicted"/>
<dbReference type="PANTHER" id="PTHR31549">
    <property type="entry name" value="PROTEIN, PUTATIVE (DUF247)-RELATED-RELATED"/>
    <property type="match status" value="1"/>
</dbReference>
<sequence length="476" mass="52856">MYSTNTNQWIIHVRRSIDEDDDPEIYGIDAISIFTAPKPRIQTRPQCYAPRLVAIGPYRYLSPELQMMQIHKTLVARRLRMKQAEGFKFQTLVDHLSGYERKIRSRYDRILAAIDGESLAWIVAVDSCFLLEFLTSRRDPDVVRDVMVMENQIPLFVLRETNEFLSKTGNDRIRLDEIAAAFCDEIAPIKSRTGVETGREADHLLDLLYGMMIPKWDTGGGEVGGGGGDEKTTSLHGIVLSSAKRLAFSRPVIFAAKLWLGFVCSFWGLVIVKRIGESIMGGGIVGREFPSASELPRSGIGFSVADCGIMGIRFDEAAKILYLPVITLDNNSEVIIRNLMAYESCVAGSGPRIFCGYVEFMSKIVVAGEDVKVLREQGIVVNDMRCGDEGVAKLWNEMIDDGGERSELTRLPFLDVVIRKVGECYDGSCRVGVGKLFATRGSRSRQSMIAMATVVVVVFVAVQGICSLLALARRKN</sequence>
<comment type="caution">
    <text evidence="2">The sequence shown here is derived from an EMBL/GenBank/DDBJ whole genome shotgun (WGS) entry which is preliminary data.</text>
</comment>